<dbReference type="GO" id="GO:0006508">
    <property type="term" value="P:proteolysis"/>
    <property type="evidence" value="ECO:0007669"/>
    <property type="project" value="UniProtKB-KW"/>
</dbReference>
<feature type="chain" id="PRO_5007896915" evidence="10">
    <location>
        <begin position="21"/>
        <end position="317"/>
    </location>
</feature>
<evidence type="ECO:0000256" key="4">
    <source>
        <dbReference type="ARBA" id="ARBA00022723"/>
    </source>
</evidence>
<evidence type="ECO:0000256" key="6">
    <source>
        <dbReference type="ARBA" id="ARBA00022801"/>
    </source>
</evidence>
<keyword evidence="6" id="KW-0378">Hydrolase</keyword>
<feature type="domain" description="Peptidase M43 pregnancy-associated plasma-A" evidence="11">
    <location>
        <begin position="221"/>
        <end position="309"/>
    </location>
</feature>
<evidence type="ECO:0000256" key="1">
    <source>
        <dbReference type="ARBA" id="ARBA00003174"/>
    </source>
</evidence>
<dbReference type="OrthoDB" id="536211at2759"/>
<keyword evidence="9" id="KW-1015">Disulfide bond</keyword>
<dbReference type="Gene3D" id="3.40.390.10">
    <property type="entry name" value="Collagenase (Catalytic Domain)"/>
    <property type="match status" value="1"/>
</dbReference>
<name>A0A168FIB2_CORDF</name>
<comment type="caution">
    <text evidence="12">The sequence shown here is derived from an EMBL/GenBank/DDBJ whole genome shotgun (WGS) entry which is preliminary data.</text>
</comment>
<evidence type="ECO:0000256" key="3">
    <source>
        <dbReference type="ARBA" id="ARBA00022670"/>
    </source>
</evidence>
<evidence type="ECO:0000256" key="2">
    <source>
        <dbReference type="ARBA" id="ARBA00008721"/>
    </source>
</evidence>
<keyword evidence="3 12" id="KW-0645">Protease</keyword>
<gene>
    <name evidence="12" type="ORF">LEL_07214</name>
</gene>
<dbReference type="GO" id="GO:0008237">
    <property type="term" value="F:metallopeptidase activity"/>
    <property type="evidence" value="ECO:0007669"/>
    <property type="project" value="UniProtKB-KW"/>
</dbReference>
<dbReference type="InterPro" id="IPR008754">
    <property type="entry name" value="Peptidase_M43"/>
</dbReference>
<dbReference type="SUPFAM" id="SSF55486">
    <property type="entry name" value="Metalloproteases ('zincins'), catalytic domain"/>
    <property type="match status" value="1"/>
</dbReference>
<dbReference type="Proteomes" id="UP000076881">
    <property type="component" value="Unassembled WGS sequence"/>
</dbReference>
<evidence type="ECO:0000259" key="11">
    <source>
        <dbReference type="Pfam" id="PF05572"/>
    </source>
</evidence>
<evidence type="ECO:0000256" key="8">
    <source>
        <dbReference type="ARBA" id="ARBA00023049"/>
    </source>
</evidence>
<proteinExistence type="inferred from homology"/>
<reference evidence="12 13" key="1">
    <citation type="journal article" date="2016" name="Genome Biol. Evol.">
        <title>Divergent and convergent evolution of fungal pathogenicity.</title>
        <authorList>
            <person name="Shang Y."/>
            <person name="Xiao G."/>
            <person name="Zheng P."/>
            <person name="Cen K."/>
            <person name="Zhan S."/>
            <person name="Wang C."/>
        </authorList>
    </citation>
    <scope>NUCLEOTIDE SEQUENCE [LARGE SCALE GENOMIC DNA]</scope>
    <source>
        <strain evidence="12 13">RCEF 1005</strain>
    </source>
</reference>
<keyword evidence="8 12" id="KW-0482">Metalloprotease</keyword>
<keyword evidence="7" id="KW-0862">Zinc</keyword>
<evidence type="ECO:0000256" key="7">
    <source>
        <dbReference type="ARBA" id="ARBA00022833"/>
    </source>
</evidence>
<dbReference type="PANTHER" id="PTHR47466:SF1">
    <property type="entry name" value="METALLOPROTEASE MEP1 (AFU_ORTHOLOGUE AFUA_1G07730)-RELATED"/>
    <property type="match status" value="1"/>
</dbReference>
<dbReference type="PANTHER" id="PTHR47466">
    <property type="match status" value="1"/>
</dbReference>
<dbReference type="Pfam" id="PF05572">
    <property type="entry name" value="Peptidase_M43"/>
    <property type="match status" value="1"/>
</dbReference>
<evidence type="ECO:0000256" key="5">
    <source>
        <dbReference type="ARBA" id="ARBA00022729"/>
    </source>
</evidence>
<keyword evidence="5 10" id="KW-0732">Signal</keyword>
<keyword evidence="13" id="KW-1185">Reference proteome</keyword>
<evidence type="ECO:0000256" key="9">
    <source>
        <dbReference type="ARBA" id="ARBA00023157"/>
    </source>
</evidence>
<sequence>MRFSIRLVAALLAAVPLAAAYPPELSRNTREFCKSEPSPELLALHEKIVNEDQPTMDKIAKGEEIIQDALRKGDSGLHGRAPGMTVTKRETGELITLDAWFHVVYNSNSTEGGYITKAKLQEQLQVLNKAYDPSNLAFNLVGTDYTLNATWANDPDAYETPMKTALHKGDSRTLNIYFVPGLGNGGVCIFPNMNAYGYEALALDGCMVGSFSVPGSKGPYNLGFTAVHEVGHWFGLLHTFQGGCDEKRGDFIADTPAEASANVARCPAGRDTCPDLPGLDPIENYMDYSNDACYSTFTPGQTNRMRSLLSLVRLGNI</sequence>
<dbReference type="GO" id="GO:0046872">
    <property type="term" value="F:metal ion binding"/>
    <property type="evidence" value="ECO:0007669"/>
    <property type="project" value="UniProtKB-KW"/>
</dbReference>
<comment type="function">
    <text evidence="1">Secreted metalloproteinase that allows assimilation of proteinaceous substrates.</text>
</comment>
<accession>A0A168FIB2</accession>
<comment type="similarity">
    <text evidence="2">Belongs to the peptidase M43B family.</text>
</comment>
<dbReference type="AlphaFoldDB" id="A0A168FIB2"/>
<organism evidence="12 13">
    <name type="scientific">Akanthomyces lecanii RCEF 1005</name>
    <dbReference type="NCBI Taxonomy" id="1081108"/>
    <lineage>
        <taxon>Eukaryota</taxon>
        <taxon>Fungi</taxon>
        <taxon>Dikarya</taxon>
        <taxon>Ascomycota</taxon>
        <taxon>Pezizomycotina</taxon>
        <taxon>Sordariomycetes</taxon>
        <taxon>Hypocreomycetidae</taxon>
        <taxon>Hypocreales</taxon>
        <taxon>Cordycipitaceae</taxon>
        <taxon>Akanthomyces</taxon>
        <taxon>Cordyceps confragosa</taxon>
    </lineage>
</organism>
<dbReference type="STRING" id="1081108.A0A168FIB2"/>
<feature type="signal peptide" evidence="10">
    <location>
        <begin position="1"/>
        <end position="20"/>
    </location>
</feature>
<dbReference type="EMBL" id="AZHF01000005">
    <property type="protein sequence ID" value="OAA75226.1"/>
    <property type="molecule type" value="Genomic_DNA"/>
</dbReference>
<dbReference type="CDD" id="cd04275">
    <property type="entry name" value="ZnMc_pappalysin_like"/>
    <property type="match status" value="1"/>
</dbReference>
<evidence type="ECO:0000313" key="13">
    <source>
        <dbReference type="Proteomes" id="UP000076881"/>
    </source>
</evidence>
<dbReference type="InterPro" id="IPR024079">
    <property type="entry name" value="MetalloPept_cat_dom_sf"/>
</dbReference>
<protein>
    <submittedName>
        <fullName evidence="12">Metalloprotease 1</fullName>
    </submittedName>
</protein>
<evidence type="ECO:0000313" key="12">
    <source>
        <dbReference type="EMBL" id="OAA75226.1"/>
    </source>
</evidence>
<evidence type="ECO:0000256" key="10">
    <source>
        <dbReference type="SAM" id="SignalP"/>
    </source>
</evidence>
<keyword evidence="4" id="KW-0479">Metal-binding</keyword>